<reference evidence="2" key="1">
    <citation type="journal article" date="2023" name="G3 (Bethesda)">
        <title>Genome assembly and association tests identify interacting loci associated with vigor, precocity, and sex in interspecific pistachio rootstocks.</title>
        <authorList>
            <person name="Palmer W."/>
            <person name="Jacygrad E."/>
            <person name="Sagayaradj S."/>
            <person name="Cavanaugh K."/>
            <person name="Han R."/>
            <person name="Bertier L."/>
            <person name="Beede B."/>
            <person name="Kafkas S."/>
            <person name="Golino D."/>
            <person name="Preece J."/>
            <person name="Michelmore R."/>
        </authorList>
    </citation>
    <scope>NUCLEOTIDE SEQUENCE [LARGE SCALE GENOMIC DNA]</scope>
</reference>
<evidence type="ECO:0000313" key="1">
    <source>
        <dbReference type="EMBL" id="KAJ0049575.1"/>
    </source>
</evidence>
<dbReference type="EMBL" id="CM047737">
    <property type="protein sequence ID" value="KAJ0049575.1"/>
    <property type="molecule type" value="Genomic_DNA"/>
</dbReference>
<dbReference type="Proteomes" id="UP001163603">
    <property type="component" value="Chromosome 2"/>
</dbReference>
<accession>A0ACC0ZDD3</accession>
<evidence type="ECO:0000313" key="2">
    <source>
        <dbReference type="Proteomes" id="UP001163603"/>
    </source>
</evidence>
<comment type="caution">
    <text evidence="1">The sequence shown here is derived from an EMBL/GenBank/DDBJ whole genome shotgun (WGS) entry which is preliminary data.</text>
</comment>
<organism evidence="1 2">
    <name type="scientific">Pistacia integerrima</name>
    <dbReference type="NCBI Taxonomy" id="434235"/>
    <lineage>
        <taxon>Eukaryota</taxon>
        <taxon>Viridiplantae</taxon>
        <taxon>Streptophyta</taxon>
        <taxon>Embryophyta</taxon>
        <taxon>Tracheophyta</taxon>
        <taxon>Spermatophyta</taxon>
        <taxon>Magnoliopsida</taxon>
        <taxon>eudicotyledons</taxon>
        <taxon>Gunneridae</taxon>
        <taxon>Pentapetalae</taxon>
        <taxon>rosids</taxon>
        <taxon>malvids</taxon>
        <taxon>Sapindales</taxon>
        <taxon>Anacardiaceae</taxon>
        <taxon>Pistacia</taxon>
    </lineage>
</organism>
<protein>
    <submittedName>
        <fullName evidence="1">Uncharacterized protein</fullName>
    </submittedName>
</protein>
<sequence>MPQQQPVRLFGRQRSVHAILGGGRVADILLWKNKKAAASLLIGMTVIWFLFEVMEYSLVTLFCHISMATLLVPYIWFIIQIYFGHRFLLNGTIISESTLREAVSTFCATLNQVASTFCERLNKVLMDLIDLAYGKDQLQYIVICLLIGHNLKFIFLNIVCLYILSIIGNHFSFLDLLYFGLLCSETLPFLYDRYEDYVDSFADKGIHGLKELFIKVPQVKKND</sequence>
<proteinExistence type="predicted"/>
<keyword evidence="2" id="KW-1185">Reference proteome</keyword>
<name>A0ACC0ZDD3_9ROSI</name>
<gene>
    <name evidence="1" type="ORF">Pint_16527</name>
</gene>